<dbReference type="Gene3D" id="3.30.70.1230">
    <property type="entry name" value="Nucleotide cyclase"/>
    <property type="match status" value="1"/>
</dbReference>
<dbReference type="GO" id="GO:0005524">
    <property type="term" value="F:ATP binding"/>
    <property type="evidence" value="ECO:0007669"/>
    <property type="project" value="UniProtKB-KW"/>
</dbReference>
<evidence type="ECO:0000313" key="4">
    <source>
        <dbReference type="Proteomes" id="UP000664859"/>
    </source>
</evidence>
<dbReference type="GO" id="GO:0005737">
    <property type="term" value="C:cytoplasm"/>
    <property type="evidence" value="ECO:0007669"/>
    <property type="project" value="TreeGrafter"/>
</dbReference>
<keyword evidence="1" id="KW-0547">Nucleotide-binding</keyword>
<evidence type="ECO:0000256" key="1">
    <source>
        <dbReference type="ARBA" id="ARBA00022741"/>
    </source>
</evidence>
<organism evidence="3 4">
    <name type="scientific">Tribonema minus</name>
    <dbReference type="NCBI Taxonomy" id="303371"/>
    <lineage>
        <taxon>Eukaryota</taxon>
        <taxon>Sar</taxon>
        <taxon>Stramenopiles</taxon>
        <taxon>Ochrophyta</taxon>
        <taxon>PX clade</taxon>
        <taxon>Xanthophyceae</taxon>
        <taxon>Tribonematales</taxon>
        <taxon>Tribonemataceae</taxon>
        <taxon>Tribonema</taxon>
    </lineage>
</organism>
<comment type="caution">
    <text evidence="3">The sequence shown here is derived from an EMBL/GenBank/DDBJ whole genome shotgun (WGS) entry which is preliminary data.</text>
</comment>
<feature type="non-terminal residue" evidence="3">
    <location>
        <position position="1"/>
    </location>
</feature>
<proteinExistence type="predicted"/>
<dbReference type="SUPFAM" id="SSF55073">
    <property type="entry name" value="Nucleotide cyclase"/>
    <property type="match status" value="1"/>
</dbReference>
<dbReference type="EMBL" id="JAFCMP010000191">
    <property type="protein sequence ID" value="KAG5183675.1"/>
    <property type="molecule type" value="Genomic_DNA"/>
</dbReference>
<evidence type="ECO:0008006" key="5">
    <source>
        <dbReference type="Google" id="ProtNLM"/>
    </source>
</evidence>
<dbReference type="PANTHER" id="PTHR16305:SF28">
    <property type="entry name" value="GUANYLATE CYCLASE DOMAIN-CONTAINING PROTEIN"/>
    <property type="match status" value="1"/>
</dbReference>
<dbReference type="OrthoDB" id="195026at2759"/>
<evidence type="ECO:0000313" key="3">
    <source>
        <dbReference type="EMBL" id="KAG5183675.1"/>
    </source>
</evidence>
<evidence type="ECO:0000256" key="2">
    <source>
        <dbReference type="ARBA" id="ARBA00022840"/>
    </source>
</evidence>
<dbReference type="Proteomes" id="UP000664859">
    <property type="component" value="Unassembled WGS sequence"/>
</dbReference>
<dbReference type="PANTHER" id="PTHR16305">
    <property type="entry name" value="TESTICULAR SOLUBLE ADENYLYL CYCLASE"/>
    <property type="match status" value="1"/>
</dbReference>
<dbReference type="GO" id="GO:0004016">
    <property type="term" value="F:adenylate cyclase activity"/>
    <property type="evidence" value="ECO:0007669"/>
    <property type="project" value="TreeGrafter"/>
</dbReference>
<protein>
    <recommendedName>
        <fullName evidence="5">Adenylate cyclase</fullName>
    </recommendedName>
</protein>
<keyword evidence="4" id="KW-1185">Reference proteome</keyword>
<name>A0A835YYD2_9STRA</name>
<sequence>ADVSGFTACMERFASHGPAGIEKFWTIINGYFNELLSYIRGTGGDVECFAGDALMVVYDAKGIARRQVSRQLQL</sequence>
<dbReference type="AlphaFoldDB" id="A0A835YYD2"/>
<accession>A0A835YYD2</accession>
<dbReference type="InterPro" id="IPR029787">
    <property type="entry name" value="Nucleotide_cyclase"/>
</dbReference>
<reference evidence="3" key="1">
    <citation type="submission" date="2021-02" db="EMBL/GenBank/DDBJ databases">
        <title>First Annotated Genome of the Yellow-green Alga Tribonema minus.</title>
        <authorList>
            <person name="Mahan K.M."/>
        </authorList>
    </citation>
    <scope>NUCLEOTIDE SEQUENCE</scope>
    <source>
        <strain evidence="3">UTEX B ZZ1240</strain>
    </source>
</reference>
<gene>
    <name evidence="3" type="ORF">JKP88DRAFT_181669</name>
</gene>
<keyword evidence="2" id="KW-0067">ATP-binding</keyword>